<dbReference type="AlphaFoldDB" id="A0A1G4BDS8"/>
<feature type="compositionally biased region" description="Polar residues" evidence="1">
    <location>
        <begin position="27"/>
        <end position="48"/>
    </location>
</feature>
<dbReference type="GeneID" id="34558271"/>
<evidence type="ECO:0000313" key="3">
    <source>
        <dbReference type="Proteomes" id="UP000176998"/>
    </source>
</evidence>
<proteinExistence type="predicted"/>
<feature type="compositionally biased region" description="Low complexity" evidence="1">
    <location>
        <begin position="170"/>
        <end position="198"/>
    </location>
</feature>
<dbReference type="RefSeq" id="XP_022476685.1">
    <property type="nucleotide sequence ID" value="XM_022616761.1"/>
</dbReference>
<feature type="region of interest" description="Disordered" evidence="1">
    <location>
        <begin position="25"/>
        <end position="62"/>
    </location>
</feature>
<dbReference type="EMBL" id="MJBS01000035">
    <property type="protein sequence ID" value="OHE99537.1"/>
    <property type="molecule type" value="Genomic_DNA"/>
</dbReference>
<dbReference type="Proteomes" id="UP000176998">
    <property type="component" value="Unassembled WGS sequence"/>
</dbReference>
<feature type="region of interest" description="Disordered" evidence="1">
    <location>
        <begin position="157"/>
        <end position="211"/>
    </location>
</feature>
<keyword evidence="3" id="KW-1185">Reference proteome</keyword>
<accession>A0A1G4BDS8</accession>
<feature type="compositionally biased region" description="Polar residues" evidence="1">
    <location>
        <begin position="199"/>
        <end position="211"/>
    </location>
</feature>
<comment type="caution">
    <text evidence="2">The sequence shown here is derived from an EMBL/GenBank/DDBJ whole genome shotgun (WGS) entry which is preliminary data.</text>
</comment>
<reference evidence="2 3" key="1">
    <citation type="submission" date="2016-09" db="EMBL/GenBank/DDBJ databases">
        <authorList>
            <person name="Capua I."/>
            <person name="De Benedictis P."/>
            <person name="Joannis T."/>
            <person name="Lombin L.H."/>
            <person name="Cattoli G."/>
        </authorList>
    </citation>
    <scope>NUCLEOTIDE SEQUENCE [LARGE SCALE GENOMIC DNA]</scope>
    <source>
        <strain evidence="2 3">IMI 309357</strain>
    </source>
</reference>
<protein>
    <submittedName>
        <fullName evidence="2">Uncharacterized protein</fullName>
    </submittedName>
</protein>
<gene>
    <name evidence="2" type="ORF">CORC01_05115</name>
</gene>
<evidence type="ECO:0000313" key="2">
    <source>
        <dbReference type="EMBL" id="OHE99537.1"/>
    </source>
</evidence>
<feature type="region of interest" description="Disordered" evidence="1">
    <location>
        <begin position="275"/>
        <end position="295"/>
    </location>
</feature>
<name>A0A1G4BDS8_9PEZI</name>
<dbReference type="OrthoDB" id="3641178at2759"/>
<evidence type="ECO:0000256" key="1">
    <source>
        <dbReference type="SAM" id="MobiDB-lite"/>
    </source>
</evidence>
<sequence>MGGLIPLLLKPVAVGSRGSVVFPTSKAPASSASYTTPQPAVTSPTMASSVGPPKARVHKRSASQPAPLPVLPYTSAEWSKAVSEVKRQYLNRKYRPCSLRCCEILDNIKESANVEPAYLIYLHFYAASSFDMLSRPLQCASPYRTRLLQQAREHYTRASDLSKAADETMARSSRPSSAATSSMHSPSSSTSSRASSRTWTNSTAFSSPTPSVCSVEDAITKLSTNQTPPKKRVTFCDVPEEPFIRPDSPTLGFDDFLCAPQQPEPPRYLPVLQEEPEPADEPEDVAKPPTPEPLNEEYDAFDFLQERSIHRYCSLLSSLRSQIAVHITNVEEQLAAPLQSDSGRNSLPARAATPELSDDLRNLDIRTRIERLRQNNWQRRRFDIGRYEALRESVLAELE</sequence>
<organism evidence="2 3">
    <name type="scientific">Colletotrichum orchidophilum</name>
    <dbReference type="NCBI Taxonomy" id="1209926"/>
    <lineage>
        <taxon>Eukaryota</taxon>
        <taxon>Fungi</taxon>
        <taxon>Dikarya</taxon>
        <taxon>Ascomycota</taxon>
        <taxon>Pezizomycotina</taxon>
        <taxon>Sordariomycetes</taxon>
        <taxon>Hypocreomycetidae</taxon>
        <taxon>Glomerellales</taxon>
        <taxon>Glomerellaceae</taxon>
        <taxon>Colletotrichum</taxon>
    </lineage>
</organism>